<dbReference type="InterPro" id="IPR009432">
    <property type="entry name" value="DUF1075"/>
</dbReference>
<dbReference type="AlphaFoldDB" id="A0AAW0GVS4"/>
<gene>
    <name evidence="9" type="ORF">U0070_005270</name>
</gene>
<dbReference type="PANTHER" id="PTHR13674:SF2">
    <property type="entry name" value="PROTEIN FAM162A"/>
    <property type="match status" value="1"/>
</dbReference>
<protein>
    <recommendedName>
        <fullName evidence="6">Protein FAM162A</fullName>
    </recommendedName>
</protein>
<dbReference type="GO" id="GO:0071456">
    <property type="term" value="P:cellular response to hypoxia"/>
    <property type="evidence" value="ECO:0007669"/>
    <property type="project" value="TreeGrafter"/>
</dbReference>
<evidence type="ECO:0000313" key="9">
    <source>
        <dbReference type="EMBL" id="KAK7795437.1"/>
    </source>
</evidence>
<evidence type="ECO:0000313" key="10">
    <source>
        <dbReference type="Proteomes" id="UP001488838"/>
    </source>
</evidence>
<evidence type="ECO:0000256" key="2">
    <source>
        <dbReference type="ARBA" id="ARBA00007363"/>
    </source>
</evidence>
<organism evidence="9 10">
    <name type="scientific">Myodes glareolus</name>
    <name type="common">Bank vole</name>
    <name type="synonym">Clethrionomys glareolus</name>
    <dbReference type="NCBI Taxonomy" id="447135"/>
    <lineage>
        <taxon>Eukaryota</taxon>
        <taxon>Metazoa</taxon>
        <taxon>Chordata</taxon>
        <taxon>Craniata</taxon>
        <taxon>Vertebrata</taxon>
        <taxon>Euteleostomi</taxon>
        <taxon>Mammalia</taxon>
        <taxon>Eutheria</taxon>
        <taxon>Euarchontoglires</taxon>
        <taxon>Glires</taxon>
        <taxon>Rodentia</taxon>
        <taxon>Myomorpha</taxon>
        <taxon>Muroidea</taxon>
        <taxon>Cricetidae</taxon>
        <taxon>Arvicolinae</taxon>
        <taxon>Myodes</taxon>
    </lineage>
</organism>
<evidence type="ECO:0000256" key="7">
    <source>
        <dbReference type="ARBA" id="ARBA00045918"/>
    </source>
</evidence>
<evidence type="ECO:0000256" key="6">
    <source>
        <dbReference type="ARBA" id="ARBA00039929"/>
    </source>
</evidence>
<dbReference type="EMBL" id="JBBHLL010002381">
    <property type="protein sequence ID" value="KAK7795437.1"/>
    <property type="molecule type" value="Genomic_DNA"/>
</dbReference>
<dbReference type="Pfam" id="PF06388">
    <property type="entry name" value="DUF1075"/>
    <property type="match status" value="1"/>
</dbReference>
<name>A0AAW0GVS4_MYOGA</name>
<sequence>MHSCNIPAVLVFKLLLRYRKKRAKHICSFYCWFEMFDAAKNKLWVKVSYLMIALTMTEYIYMVIEDKKVARRHESLTILNLEKKASLREEAAMKAKTK</sequence>
<keyword evidence="10" id="KW-1185">Reference proteome</keyword>
<accession>A0AAW0GVS4</accession>
<keyword evidence="3" id="KW-0812">Transmembrane</keyword>
<comment type="function">
    <text evidence="7">Proposed to be involved in regulation of apoptosis; the exact mechanism may differ between cell types/tissues. May be involved in hypoxia-induced cell death of transformed cells implicating cytochrome C release and caspase activation (such as CASP9) and inducing mitochondrial permeability transition. May be involved in hypoxia-induced cell death of neuronal cells probably by promoting release of AIFM1 from mitochondria to cytoplasm and its translocation to the nucleus; however, the involvement of caspases has been reported conflictingly.</text>
</comment>
<reference evidence="9 10" key="1">
    <citation type="journal article" date="2023" name="bioRxiv">
        <title>Conserved and derived expression patterns and positive selection on dental genes reveal complex evolutionary context of ever-growing rodent molars.</title>
        <authorList>
            <person name="Calamari Z.T."/>
            <person name="Song A."/>
            <person name="Cohen E."/>
            <person name="Akter M."/>
            <person name="Roy R.D."/>
            <person name="Hallikas O."/>
            <person name="Christensen M.M."/>
            <person name="Li P."/>
            <person name="Marangoni P."/>
            <person name="Jernvall J."/>
            <person name="Klein O.D."/>
        </authorList>
    </citation>
    <scope>NUCLEOTIDE SEQUENCE [LARGE SCALE GENOMIC DNA]</scope>
    <source>
        <strain evidence="9">V071</strain>
    </source>
</reference>
<comment type="subcellular location">
    <subcellularLocation>
        <location evidence="1">Membrane</location>
        <topology evidence="1">Single-pass membrane protein</topology>
    </subcellularLocation>
</comment>
<evidence type="ECO:0000256" key="3">
    <source>
        <dbReference type="ARBA" id="ARBA00022692"/>
    </source>
</evidence>
<comment type="caution">
    <text evidence="9">The sequence shown here is derived from an EMBL/GenBank/DDBJ whole genome shotgun (WGS) entry which is preliminary data.</text>
</comment>
<comment type="subunit">
    <text evidence="8">Interacts with HSP90AB1; HSP90AB1 is essential for FAM162A mitochondrial localization and pro-apoptotic activity. Interacts with VDAC2; the interaction is probably involved in inducing mitochondrial permeability transition.</text>
</comment>
<evidence type="ECO:0000256" key="1">
    <source>
        <dbReference type="ARBA" id="ARBA00004167"/>
    </source>
</evidence>
<dbReference type="GO" id="GO:0005739">
    <property type="term" value="C:mitochondrion"/>
    <property type="evidence" value="ECO:0007669"/>
    <property type="project" value="TreeGrafter"/>
</dbReference>
<comment type="similarity">
    <text evidence="2">Belongs to the UPF0389 family.</text>
</comment>
<keyword evidence="4" id="KW-1133">Transmembrane helix</keyword>
<keyword evidence="5" id="KW-0472">Membrane</keyword>
<proteinExistence type="inferred from homology"/>
<evidence type="ECO:0000256" key="5">
    <source>
        <dbReference type="ARBA" id="ARBA00023136"/>
    </source>
</evidence>
<dbReference type="Proteomes" id="UP001488838">
    <property type="component" value="Unassembled WGS sequence"/>
</dbReference>
<dbReference type="GO" id="GO:0090200">
    <property type="term" value="P:positive regulation of release of cytochrome c from mitochondria"/>
    <property type="evidence" value="ECO:0007669"/>
    <property type="project" value="TreeGrafter"/>
</dbReference>
<dbReference type="GO" id="GO:0016020">
    <property type="term" value="C:membrane"/>
    <property type="evidence" value="ECO:0007669"/>
    <property type="project" value="UniProtKB-SubCell"/>
</dbReference>
<dbReference type="PANTHER" id="PTHR13674">
    <property type="entry name" value="GROWTH AND TRANSFORMATION-DEPENDENT PROTEIN"/>
    <property type="match status" value="1"/>
</dbReference>
<dbReference type="GO" id="GO:0051402">
    <property type="term" value="P:neuron apoptotic process"/>
    <property type="evidence" value="ECO:0007669"/>
    <property type="project" value="TreeGrafter"/>
</dbReference>
<evidence type="ECO:0000256" key="4">
    <source>
        <dbReference type="ARBA" id="ARBA00022989"/>
    </source>
</evidence>
<evidence type="ECO:0000256" key="8">
    <source>
        <dbReference type="ARBA" id="ARBA00046764"/>
    </source>
</evidence>